<evidence type="ECO:0000313" key="2">
    <source>
        <dbReference type="EMBL" id="RJE16551.1"/>
    </source>
</evidence>
<dbReference type="AlphaFoldDB" id="A0A3A2ZH10"/>
<accession>A0A3A2ZH10</accession>
<gene>
    <name evidence="2" type="ORF">PHISCL_11112</name>
</gene>
<dbReference type="OrthoDB" id="3365616at2759"/>
<feature type="compositionally biased region" description="Basic and acidic residues" evidence="1">
    <location>
        <begin position="69"/>
        <end position="78"/>
    </location>
</feature>
<protein>
    <submittedName>
        <fullName evidence="2">Uncharacterized protein</fullName>
    </submittedName>
</protein>
<dbReference type="EMBL" id="MVGC01003953">
    <property type="protein sequence ID" value="RJE16551.1"/>
    <property type="molecule type" value="Genomic_DNA"/>
</dbReference>
<proteinExistence type="predicted"/>
<feature type="compositionally biased region" description="Basic and acidic residues" evidence="1">
    <location>
        <begin position="29"/>
        <end position="43"/>
    </location>
</feature>
<dbReference type="STRING" id="2070753.A0A3A2ZH10"/>
<dbReference type="Proteomes" id="UP000266188">
    <property type="component" value="Unassembled WGS sequence"/>
</dbReference>
<reference evidence="3" key="1">
    <citation type="submission" date="2017-02" db="EMBL/GenBank/DDBJ databases">
        <authorList>
            <person name="Tafer H."/>
            <person name="Lopandic K."/>
        </authorList>
    </citation>
    <scope>NUCLEOTIDE SEQUENCE [LARGE SCALE GENOMIC DNA]</scope>
    <source>
        <strain evidence="3">CBS 366.77</strain>
    </source>
</reference>
<keyword evidence="3" id="KW-1185">Reference proteome</keyword>
<evidence type="ECO:0000313" key="3">
    <source>
        <dbReference type="Proteomes" id="UP000266188"/>
    </source>
</evidence>
<organism evidence="2 3">
    <name type="scientific">Aspergillus sclerotialis</name>
    <dbReference type="NCBI Taxonomy" id="2070753"/>
    <lineage>
        <taxon>Eukaryota</taxon>
        <taxon>Fungi</taxon>
        <taxon>Dikarya</taxon>
        <taxon>Ascomycota</taxon>
        <taxon>Pezizomycotina</taxon>
        <taxon>Eurotiomycetes</taxon>
        <taxon>Eurotiomycetidae</taxon>
        <taxon>Eurotiales</taxon>
        <taxon>Aspergillaceae</taxon>
        <taxon>Aspergillus</taxon>
        <taxon>Aspergillus subgen. Polypaecilum</taxon>
    </lineage>
</organism>
<feature type="non-terminal residue" evidence="2">
    <location>
        <position position="78"/>
    </location>
</feature>
<feature type="compositionally biased region" description="Acidic residues" evidence="1">
    <location>
        <begin position="53"/>
        <end position="68"/>
    </location>
</feature>
<comment type="caution">
    <text evidence="2">The sequence shown here is derived from an EMBL/GenBank/DDBJ whole genome shotgun (WGS) entry which is preliminary data.</text>
</comment>
<feature type="region of interest" description="Disordered" evidence="1">
    <location>
        <begin position="24"/>
        <end position="78"/>
    </location>
</feature>
<name>A0A3A2ZH10_9EURO</name>
<evidence type="ECO:0000256" key="1">
    <source>
        <dbReference type="SAM" id="MobiDB-lite"/>
    </source>
</evidence>
<sequence length="78" mass="9042">MADEPPKKRLDVASFKRHLFGSLGVRTPRSKEDEEVTRKKLAGEPRQFQPQQETEEAYEDAESEPEVDWQDKLILKAT</sequence>